<dbReference type="SUPFAM" id="SSF52540">
    <property type="entry name" value="P-loop containing nucleoside triphosphate hydrolases"/>
    <property type="match status" value="1"/>
</dbReference>
<name>A0A1M5FX38_9BACT</name>
<dbReference type="InterPro" id="IPR008995">
    <property type="entry name" value="Mo/tungstate-bd_C_term_dom"/>
</dbReference>
<keyword evidence="6" id="KW-0408">Iron</keyword>
<dbReference type="RefSeq" id="WP_073040879.1">
    <property type="nucleotide sequence ID" value="NZ_FQVB01000033.1"/>
</dbReference>
<evidence type="ECO:0000256" key="5">
    <source>
        <dbReference type="ARBA" id="ARBA00022840"/>
    </source>
</evidence>
<dbReference type="OrthoDB" id="9809450at2"/>
<dbReference type="PROSITE" id="PS50893">
    <property type="entry name" value="ABC_TRANSPORTER_2"/>
    <property type="match status" value="1"/>
</dbReference>
<dbReference type="Pfam" id="PF00005">
    <property type="entry name" value="ABC_tran"/>
    <property type="match status" value="1"/>
</dbReference>
<dbReference type="GO" id="GO:0016887">
    <property type="term" value="F:ATP hydrolysis activity"/>
    <property type="evidence" value="ECO:0007669"/>
    <property type="project" value="InterPro"/>
</dbReference>
<reference evidence="11" key="1">
    <citation type="submission" date="2016-11" db="EMBL/GenBank/DDBJ databases">
        <authorList>
            <person name="Varghese N."/>
            <person name="Submissions S."/>
        </authorList>
    </citation>
    <scope>NUCLEOTIDE SEQUENCE [LARGE SCALE GENOMIC DNA]</scope>
    <source>
        <strain evidence="11">DSM 9756</strain>
    </source>
</reference>
<evidence type="ECO:0000313" key="11">
    <source>
        <dbReference type="Proteomes" id="UP000184076"/>
    </source>
</evidence>
<evidence type="ECO:0000256" key="4">
    <source>
        <dbReference type="ARBA" id="ARBA00022741"/>
    </source>
</evidence>
<keyword evidence="5 10" id="KW-0067">ATP-binding</keyword>
<feature type="domain" description="ABC transporter" evidence="9">
    <location>
        <begin position="4"/>
        <end position="236"/>
    </location>
</feature>
<dbReference type="Gene3D" id="3.40.50.300">
    <property type="entry name" value="P-loop containing nucleotide triphosphate hydrolases"/>
    <property type="match status" value="1"/>
</dbReference>
<sequence length="373" mass="40787">MSFLNVQNVSCRYGNRCVIRHLSMTLEKGEIGCLLGRSGCGKSTLLRAIAGFEPLRDGTITLGDRLLSHRTHLVPPHKRQIGLVFQDYALFPHLTVAANVSFGLRHLPRNQRKARTAEVLRLVRMEGMEERYPHEISGGQQQRVAVARALAPRPMLLLLDEPFSNLDPCLRVDLALEVREILKKQDITALMVTHDQGEAFAVADRVGVLDGGELAQWDEPTRLFLDPATRTVAEFVGVSSFLPGHLISSKAAATSLGVLPIRRQSTSPAGEGVDILLRPPDLVQDPAGPVSAVVVRSVLSAAGSMYLVELDSGDRLYAVSPERFPRPAGSRVRLRLEPPPPGGWPAYGTDGHDRETCPFDPTIAKNKEFPVAV</sequence>
<dbReference type="AlphaFoldDB" id="A0A1M5FX38"/>
<dbReference type="EMBL" id="FQVB01000033">
    <property type="protein sequence ID" value="SHF96105.1"/>
    <property type="molecule type" value="Genomic_DNA"/>
</dbReference>
<organism evidence="10 11">
    <name type="scientific">Desulfacinum infernum DSM 9756</name>
    <dbReference type="NCBI Taxonomy" id="1121391"/>
    <lineage>
        <taxon>Bacteria</taxon>
        <taxon>Pseudomonadati</taxon>
        <taxon>Thermodesulfobacteriota</taxon>
        <taxon>Syntrophobacteria</taxon>
        <taxon>Syntrophobacterales</taxon>
        <taxon>Syntrophobacteraceae</taxon>
        <taxon>Desulfacinum</taxon>
    </lineage>
</organism>
<evidence type="ECO:0000259" key="9">
    <source>
        <dbReference type="PROSITE" id="PS50893"/>
    </source>
</evidence>
<keyword evidence="3" id="KW-0410">Iron transport</keyword>
<dbReference type="STRING" id="1121391.SAMN02745206_03005"/>
<evidence type="ECO:0000256" key="8">
    <source>
        <dbReference type="ARBA" id="ARBA00023136"/>
    </source>
</evidence>
<dbReference type="InterPro" id="IPR027417">
    <property type="entry name" value="P-loop_NTPase"/>
</dbReference>
<dbReference type="PANTHER" id="PTHR42781:SF4">
    <property type="entry name" value="SPERMIDINE_PUTRESCINE IMPORT ATP-BINDING PROTEIN POTA"/>
    <property type="match status" value="1"/>
</dbReference>
<dbReference type="PROSITE" id="PS00211">
    <property type="entry name" value="ABC_TRANSPORTER_1"/>
    <property type="match status" value="1"/>
</dbReference>
<keyword evidence="2" id="KW-1003">Cell membrane</keyword>
<keyword evidence="4" id="KW-0547">Nucleotide-binding</keyword>
<dbReference type="SMART" id="SM00382">
    <property type="entry name" value="AAA"/>
    <property type="match status" value="1"/>
</dbReference>
<dbReference type="Proteomes" id="UP000184076">
    <property type="component" value="Unassembled WGS sequence"/>
</dbReference>
<keyword evidence="8" id="KW-0472">Membrane</keyword>
<keyword evidence="11" id="KW-1185">Reference proteome</keyword>
<dbReference type="InterPro" id="IPR050093">
    <property type="entry name" value="ABC_SmlMolc_Importer"/>
</dbReference>
<keyword evidence="7" id="KW-0406">Ion transport</keyword>
<gene>
    <name evidence="10" type="ORF">SAMN02745206_03005</name>
</gene>
<evidence type="ECO:0000256" key="1">
    <source>
        <dbReference type="ARBA" id="ARBA00022448"/>
    </source>
</evidence>
<dbReference type="CDD" id="cd03259">
    <property type="entry name" value="ABC_Carb_Solutes_like"/>
    <property type="match status" value="1"/>
</dbReference>
<dbReference type="GO" id="GO:0016020">
    <property type="term" value="C:membrane"/>
    <property type="evidence" value="ECO:0007669"/>
    <property type="project" value="InterPro"/>
</dbReference>
<dbReference type="GO" id="GO:0005524">
    <property type="term" value="F:ATP binding"/>
    <property type="evidence" value="ECO:0007669"/>
    <property type="project" value="UniProtKB-KW"/>
</dbReference>
<protein>
    <submittedName>
        <fullName evidence="10">Iron(III) transport system ATP-binding protein</fullName>
    </submittedName>
</protein>
<dbReference type="GO" id="GO:0015408">
    <property type="term" value="F:ABC-type ferric iron transporter activity"/>
    <property type="evidence" value="ECO:0007669"/>
    <property type="project" value="InterPro"/>
</dbReference>
<dbReference type="InterPro" id="IPR015853">
    <property type="entry name" value="ABC_transpr_FbpC"/>
</dbReference>
<dbReference type="FunFam" id="3.40.50.300:FF:000425">
    <property type="entry name" value="Probable ABC transporter, ATP-binding subunit"/>
    <property type="match status" value="1"/>
</dbReference>
<dbReference type="InterPro" id="IPR003593">
    <property type="entry name" value="AAA+_ATPase"/>
</dbReference>
<dbReference type="PANTHER" id="PTHR42781">
    <property type="entry name" value="SPERMIDINE/PUTRESCINE IMPORT ATP-BINDING PROTEIN POTA"/>
    <property type="match status" value="1"/>
</dbReference>
<evidence type="ECO:0000256" key="3">
    <source>
        <dbReference type="ARBA" id="ARBA00022496"/>
    </source>
</evidence>
<evidence type="ECO:0000256" key="6">
    <source>
        <dbReference type="ARBA" id="ARBA00023004"/>
    </source>
</evidence>
<evidence type="ECO:0000256" key="2">
    <source>
        <dbReference type="ARBA" id="ARBA00022475"/>
    </source>
</evidence>
<dbReference type="GO" id="GO:0015697">
    <property type="term" value="P:quaternary ammonium group transport"/>
    <property type="evidence" value="ECO:0007669"/>
    <property type="project" value="UniProtKB-ARBA"/>
</dbReference>
<dbReference type="InterPro" id="IPR017871">
    <property type="entry name" value="ABC_transporter-like_CS"/>
</dbReference>
<evidence type="ECO:0000313" key="10">
    <source>
        <dbReference type="EMBL" id="SHF96105.1"/>
    </source>
</evidence>
<dbReference type="InterPro" id="IPR003439">
    <property type="entry name" value="ABC_transporter-like_ATP-bd"/>
</dbReference>
<proteinExistence type="predicted"/>
<dbReference type="SUPFAM" id="SSF50331">
    <property type="entry name" value="MOP-like"/>
    <property type="match status" value="1"/>
</dbReference>
<keyword evidence="1" id="KW-0813">Transport</keyword>
<evidence type="ECO:0000256" key="7">
    <source>
        <dbReference type="ARBA" id="ARBA00023065"/>
    </source>
</evidence>
<accession>A0A1M5FX38</accession>